<evidence type="ECO:0000256" key="3">
    <source>
        <dbReference type="ARBA" id="ARBA00022750"/>
    </source>
</evidence>
<name>A0AA88R5H7_9ASTE</name>
<protein>
    <recommendedName>
        <fullName evidence="6">Peptidase A1 domain-containing protein</fullName>
    </recommendedName>
</protein>
<evidence type="ECO:0000256" key="2">
    <source>
        <dbReference type="ARBA" id="ARBA00022670"/>
    </source>
</evidence>
<dbReference type="Proteomes" id="UP001187471">
    <property type="component" value="Unassembled WGS sequence"/>
</dbReference>
<gene>
    <name evidence="7" type="ORF">RJ640_027112</name>
</gene>
<dbReference type="GO" id="GO:0005576">
    <property type="term" value="C:extracellular region"/>
    <property type="evidence" value="ECO:0007669"/>
    <property type="project" value="TreeGrafter"/>
</dbReference>
<comment type="caution">
    <text evidence="7">The sequence shown here is derived from an EMBL/GenBank/DDBJ whole genome shotgun (WGS) entry which is preliminary data.</text>
</comment>
<reference evidence="7" key="1">
    <citation type="submission" date="2022-12" db="EMBL/GenBank/DDBJ databases">
        <title>Draft genome assemblies for two species of Escallonia (Escalloniales).</title>
        <authorList>
            <person name="Chanderbali A."/>
            <person name="Dervinis C."/>
            <person name="Anghel I."/>
            <person name="Soltis D."/>
            <person name="Soltis P."/>
            <person name="Zapata F."/>
        </authorList>
    </citation>
    <scope>NUCLEOTIDE SEQUENCE</scope>
    <source>
        <strain evidence="7">UCBG92.1500</strain>
        <tissue evidence="7">Leaf</tissue>
    </source>
</reference>
<dbReference type="InterPro" id="IPR032861">
    <property type="entry name" value="TAXi_N"/>
</dbReference>
<dbReference type="InterPro" id="IPR033121">
    <property type="entry name" value="PEPTIDASE_A1"/>
</dbReference>
<feature type="domain" description="Peptidase A1" evidence="6">
    <location>
        <begin position="99"/>
        <end position="430"/>
    </location>
</feature>
<evidence type="ECO:0000256" key="1">
    <source>
        <dbReference type="ARBA" id="ARBA00007447"/>
    </source>
</evidence>
<evidence type="ECO:0000313" key="8">
    <source>
        <dbReference type="Proteomes" id="UP001187471"/>
    </source>
</evidence>
<dbReference type="Pfam" id="PF14541">
    <property type="entry name" value="TAXi_C"/>
    <property type="match status" value="1"/>
</dbReference>
<dbReference type="InterPro" id="IPR034161">
    <property type="entry name" value="Pepsin-like_plant"/>
</dbReference>
<evidence type="ECO:0000259" key="6">
    <source>
        <dbReference type="PROSITE" id="PS51767"/>
    </source>
</evidence>
<dbReference type="InterPro" id="IPR051708">
    <property type="entry name" value="Plant_Aspart_Prot_A1"/>
</dbReference>
<keyword evidence="4" id="KW-0378">Hydrolase</keyword>
<dbReference type="PANTHER" id="PTHR47967:SF14">
    <property type="entry name" value="EUKARYOTIC ASPARTYL PROTEASE FAMILY PROTEIN"/>
    <property type="match status" value="1"/>
</dbReference>
<dbReference type="EMBL" id="JAVXUO010001496">
    <property type="protein sequence ID" value="KAK2981657.1"/>
    <property type="molecule type" value="Genomic_DNA"/>
</dbReference>
<evidence type="ECO:0000256" key="4">
    <source>
        <dbReference type="ARBA" id="ARBA00022801"/>
    </source>
</evidence>
<dbReference type="InterPro" id="IPR021109">
    <property type="entry name" value="Peptidase_aspartic_dom_sf"/>
</dbReference>
<keyword evidence="2" id="KW-0645">Protease</keyword>
<organism evidence="7 8">
    <name type="scientific">Escallonia rubra</name>
    <dbReference type="NCBI Taxonomy" id="112253"/>
    <lineage>
        <taxon>Eukaryota</taxon>
        <taxon>Viridiplantae</taxon>
        <taxon>Streptophyta</taxon>
        <taxon>Embryophyta</taxon>
        <taxon>Tracheophyta</taxon>
        <taxon>Spermatophyta</taxon>
        <taxon>Magnoliopsida</taxon>
        <taxon>eudicotyledons</taxon>
        <taxon>Gunneridae</taxon>
        <taxon>Pentapetalae</taxon>
        <taxon>asterids</taxon>
        <taxon>campanulids</taxon>
        <taxon>Escalloniales</taxon>
        <taxon>Escalloniaceae</taxon>
        <taxon>Escallonia</taxon>
    </lineage>
</organism>
<keyword evidence="5" id="KW-0325">Glycoprotein</keyword>
<dbReference type="Pfam" id="PF14543">
    <property type="entry name" value="TAXi_N"/>
    <property type="match status" value="1"/>
</dbReference>
<accession>A0AA88R5H7</accession>
<dbReference type="GO" id="GO:0004190">
    <property type="term" value="F:aspartic-type endopeptidase activity"/>
    <property type="evidence" value="ECO:0007669"/>
    <property type="project" value="UniProtKB-KW"/>
</dbReference>
<sequence length="477" mass="52508">MEATSLLFHDIKLILVIMAFLVSTNITNSMATSPYRLDIKLIHRDSNLSPLYNATATIADLANQSLERSLARLSYLKAATMVEAPERIRGAMFAGTGSFLVSMLIGEPNVHQFVWMDTGSSLLWVHCIPCTGCNTNNPIFNPSLSSTYYPIPCDHDPYCAAHCDHQRNWCTYSEYYADGASTSGNYAEEKLTFRIQNEGITTAPVILFGCGRVMNEPNREISGVMGLGSVKESLASQLGTKFSYCIGNIREQIYEHNRLIIGNGAALLGASTPLDMYNDLYYVTLESISIGGIPLTIAPRVFQRTTHGGGVIIDSGTEWTFLIRGAYVVVRNTVERIIGRALPRWIVPNHLTAVCYYGSVVRDLSTFPILRFHFRGGAVLEVPKENLFKSFGNDKFCLTVILANGNTPGDVNIIDNPPPPPPSRNAAAASIVFLWHIYHCAGTIFNHIPCIRTGQENEGCSRLANSHHLLTAVVKKP</sequence>
<evidence type="ECO:0000313" key="7">
    <source>
        <dbReference type="EMBL" id="KAK2981657.1"/>
    </source>
</evidence>
<proteinExistence type="inferred from homology"/>
<dbReference type="SUPFAM" id="SSF50630">
    <property type="entry name" value="Acid proteases"/>
    <property type="match status" value="1"/>
</dbReference>
<dbReference type="PANTHER" id="PTHR47967">
    <property type="entry name" value="OS07G0603500 PROTEIN-RELATED"/>
    <property type="match status" value="1"/>
</dbReference>
<dbReference type="GO" id="GO:0006508">
    <property type="term" value="P:proteolysis"/>
    <property type="evidence" value="ECO:0007669"/>
    <property type="project" value="UniProtKB-KW"/>
</dbReference>
<keyword evidence="8" id="KW-1185">Reference proteome</keyword>
<keyword evidence="3" id="KW-0064">Aspartyl protease</keyword>
<dbReference type="AlphaFoldDB" id="A0AA88R5H7"/>
<dbReference type="Gene3D" id="2.40.70.10">
    <property type="entry name" value="Acid Proteases"/>
    <property type="match status" value="2"/>
</dbReference>
<dbReference type="CDD" id="cd05476">
    <property type="entry name" value="pepsin_A_like_plant"/>
    <property type="match status" value="1"/>
</dbReference>
<dbReference type="PROSITE" id="PS51767">
    <property type="entry name" value="PEPTIDASE_A1"/>
    <property type="match status" value="1"/>
</dbReference>
<evidence type="ECO:0000256" key="5">
    <source>
        <dbReference type="ARBA" id="ARBA00023180"/>
    </source>
</evidence>
<comment type="similarity">
    <text evidence="1">Belongs to the peptidase A1 family.</text>
</comment>
<dbReference type="InterPro" id="IPR032799">
    <property type="entry name" value="TAXi_C"/>
</dbReference>